<keyword evidence="4 10" id="KW-0472">Membrane</keyword>
<dbReference type="GO" id="GO:0030246">
    <property type="term" value="F:carbohydrate binding"/>
    <property type="evidence" value="ECO:0007669"/>
    <property type="project" value="InterPro"/>
</dbReference>
<dbReference type="InterPro" id="IPR000519">
    <property type="entry name" value="P_trefoil_dom"/>
</dbReference>
<sequence length="994" mass="115129">MKKFIKTIEMNVKDIQQFVPKNKVLDRYSKYILTYNFLKLIMFIILLGIIIVFLQQSKCIIIEEYKIDIISRNDEILQNTNYKLVNDSMILSKKENFEYDIESHDTILKFPRIVQKQCNNIPVTLRFDCHPEDGASELSCRNRGCCWNSLNKKISTTRPVPLNLPYCYYPSDWSIYRYQNFSKEGNNFFGFLKQIKSSFYEDDLPLVKVETSTIDDTILRIKIYDPLKKRYEPPWPLRADPKPFFQKNVNAKYKLEIDNTKPGFKVYRTLDDTVIFDSINTGGFIFADQFLQISALLPSHNIYGIGEHKTKLKLNTNWQMFTLLNKDQPPIENANLYGSHPFYLIIENSGRSHGLLFLNSNAMDVILQPSPAITFRTIGGVFDIYFFLGPTPIDVIKQYSEIIGKPFLPPYWSLGFHLCRYGYGTLEKTKEIWNRTIAAGIPFDTQWNDLDYMDKNNDFTYNPKTFKELPQFVNEIHSRGMHYIPLIDAGISGSEKHGTYLPYDEGMKEDIFIKDGATDQPFVGKTWNFVSTVWPDFTNPKTQNYYFHMMSNMHDSFAYDGAWIDMNEPSNFYDGHKNGCPKSKLDYPKYVPNVVGDILATKTLCMNAKHYLGLHYDLHNTYGTSQAIATNYALTNIRRKRPFIISRSTWVGHGHYAGHWTGDVYSSWHDLKMSIPAILLMNFYQIPMVGADICGFNGNTTAALCNRWMQLGAFYPFSRNHNSDDTIEQDPVAMGDLVIKSSKRALTIRYWLLPYLYTLLFRAHKFGETVARPLFFEYSNDSATYDIDTQFLWGSSLMIIPVLEENKTKVSAYLPHGVWYNFYTKESVFALGKYYTMNAPLDTIPLMIRGGSILPVQKPADTTTSSRKNNFELLITLDHVKKAKGELYWDDGDSLDSLEKEQFVWSVFTIENDTLSTAKAMKSSFNEKMILGGIQIWGITSNISRVSLNNHEIQFKYDSKENCLNISNLQIDLRENFLLSWEYTDFEQHDDSNK</sequence>
<dbReference type="AlphaFoldDB" id="A0A6J3KXG1"/>
<dbReference type="Gene3D" id="4.10.110.10">
    <property type="entry name" value="Spasmolytic Protein, domain 1"/>
    <property type="match status" value="1"/>
</dbReference>
<dbReference type="Pfam" id="PF00088">
    <property type="entry name" value="Trefoil"/>
    <property type="match status" value="1"/>
</dbReference>
<dbReference type="SUPFAM" id="SSF51445">
    <property type="entry name" value="(Trans)glycosidases"/>
    <property type="match status" value="1"/>
</dbReference>
<name>A0A6J3KXG1_9HYME</name>
<evidence type="ECO:0000313" key="12">
    <source>
        <dbReference type="Proteomes" id="UP000504631"/>
    </source>
</evidence>
<dbReference type="PROSITE" id="PS51448">
    <property type="entry name" value="P_TREFOIL_2"/>
    <property type="match status" value="1"/>
</dbReference>
<comment type="subcellular location">
    <subcellularLocation>
        <location evidence="1">Endomembrane system</location>
    </subcellularLocation>
</comment>
<evidence type="ECO:0000259" key="11">
    <source>
        <dbReference type="PROSITE" id="PS51448"/>
    </source>
</evidence>
<accession>A0A6J3KXG1</accession>
<dbReference type="InterPro" id="IPR044913">
    <property type="entry name" value="P_trefoil_dom_sf"/>
</dbReference>
<dbReference type="InterPro" id="IPR011013">
    <property type="entry name" value="Gal_mutarotase_sf_dom"/>
</dbReference>
<dbReference type="Gene3D" id="2.60.40.1760">
    <property type="entry name" value="glycosyl hydrolase (family 31)"/>
    <property type="match status" value="1"/>
</dbReference>
<dbReference type="Pfam" id="PF01055">
    <property type="entry name" value="Glyco_hydro_31_2nd"/>
    <property type="match status" value="1"/>
</dbReference>
<dbReference type="GeneID" id="117237021"/>
<dbReference type="PANTHER" id="PTHR22762:SF131">
    <property type="entry name" value="GLYCOSIDE HYDROLASE FAMILY 31 N-TERMINAL DOMAIN-CONTAINING PROTEIN"/>
    <property type="match status" value="1"/>
</dbReference>
<dbReference type="Proteomes" id="UP000504631">
    <property type="component" value="Unplaced"/>
</dbReference>
<dbReference type="FunFam" id="2.60.40.1180:FF:000001">
    <property type="entry name" value="Maltase-glucoamylase, intestinal"/>
    <property type="match status" value="1"/>
</dbReference>
<dbReference type="Pfam" id="PF13802">
    <property type="entry name" value="Gal_mutarotas_2"/>
    <property type="match status" value="1"/>
</dbReference>
<feature type="transmembrane region" description="Helical" evidence="10">
    <location>
        <begin position="31"/>
        <end position="54"/>
    </location>
</feature>
<dbReference type="KEGG" id="bvk:117237021"/>
<comment type="similarity">
    <text evidence="2 9">Belongs to the glycosyl hydrolase 31 family.</text>
</comment>
<evidence type="ECO:0000256" key="6">
    <source>
        <dbReference type="ARBA" id="ARBA00023180"/>
    </source>
</evidence>
<evidence type="ECO:0000256" key="10">
    <source>
        <dbReference type="SAM" id="Phobius"/>
    </source>
</evidence>
<dbReference type="SUPFAM" id="SSF74650">
    <property type="entry name" value="Galactose mutarotase-like"/>
    <property type="match status" value="1"/>
</dbReference>
<dbReference type="SMART" id="SM00018">
    <property type="entry name" value="PD"/>
    <property type="match status" value="1"/>
</dbReference>
<dbReference type="InterPro" id="IPR017957">
    <property type="entry name" value="P_trefoil_CS"/>
</dbReference>
<evidence type="ECO:0000313" key="14">
    <source>
        <dbReference type="RefSeq" id="XP_033356485.1"/>
    </source>
</evidence>
<evidence type="ECO:0000256" key="3">
    <source>
        <dbReference type="ARBA" id="ARBA00022801"/>
    </source>
</evidence>
<dbReference type="InterPro" id="IPR000322">
    <property type="entry name" value="Glyco_hydro_31_TIM"/>
</dbReference>
<dbReference type="Gene3D" id="2.60.40.1180">
    <property type="entry name" value="Golgi alpha-mannosidase II"/>
    <property type="match status" value="2"/>
</dbReference>
<dbReference type="Pfam" id="PF21365">
    <property type="entry name" value="Glyco_hydro_31_3rd"/>
    <property type="match status" value="1"/>
</dbReference>
<gene>
    <name evidence="13 14" type="primary">LOC117237021</name>
</gene>
<evidence type="ECO:0000256" key="1">
    <source>
        <dbReference type="ARBA" id="ARBA00004308"/>
    </source>
</evidence>
<dbReference type="Gene3D" id="3.20.20.80">
    <property type="entry name" value="Glycosidases"/>
    <property type="match status" value="1"/>
</dbReference>
<evidence type="ECO:0000256" key="5">
    <source>
        <dbReference type="ARBA" id="ARBA00023157"/>
    </source>
</evidence>
<comment type="caution">
    <text evidence="8">Lacks conserved residue(s) required for the propagation of feature annotation.</text>
</comment>
<dbReference type="InterPro" id="IPR013780">
    <property type="entry name" value="Glyco_hydro_b"/>
</dbReference>
<dbReference type="RefSeq" id="XP_033356485.1">
    <property type="nucleotide sequence ID" value="XM_033500594.1"/>
</dbReference>
<evidence type="ECO:0000256" key="2">
    <source>
        <dbReference type="ARBA" id="ARBA00007806"/>
    </source>
</evidence>
<dbReference type="InterPro" id="IPR030459">
    <property type="entry name" value="Glyco_hydro_31_CS"/>
</dbReference>
<keyword evidence="10" id="KW-1133">Transmembrane helix</keyword>
<dbReference type="SUPFAM" id="SSF51011">
    <property type="entry name" value="Glycosyl hydrolase domain"/>
    <property type="match status" value="1"/>
</dbReference>
<dbReference type="PROSITE" id="PS00707">
    <property type="entry name" value="GLYCOSYL_HYDROL_F31_2"/>
    <property type="match status" value="1"/>
</dbReference>
<dbReference type="CDD" id="cd14752">
    <property type="entry name" value="GH31_N"/>
    <property type="match status" value="1"/>
</dbReference>
<keyword evidence="6" id="KW-0325">Glycoprotein</keyword>
<keyword evidence="5" id="KW-1015">Disulfide bond</keyword>
<protein>
    <submittedName>
        <fullName evidence="13 14">Lysosomal alpha-glucosidase-like</fullName>
    </submittedName>
</protein>
<dbReference type="GO" id="GO:0012505">
    <property type="term" value="C:endomembrane system"/>
    <property type="evidence" value="ECO:0007669"/>
    <property type="project" value="UniProtKB-SubCell"/>
</dbReference>
<evidence type="ECO:0000256" key="7">
    <source>
        <dbReference type="ARBA" id="ARBA00023295"/>
    </source>
</evidence>
<evidence type="ECO:0000256" key="9">
    <source>
        <dbReference type="RuleBase" id="RU361185"/>
    </source>
</evidence>
<keyword evidence="12" id="KW-1185">Reference proteome</keyword>
<dbReference type="PROSITE" id="PS00025">
    <property type="entry name" value="P_TREFOIL_1"/>
    <property type="match status" value="1"/>
</dbReference>
<proteinExistence type="inferred from homology"/>
<keyword evidence="3 9" id="KW-0378">Hydrolase</keyword>
<dbReference type="CDD" id="cd06602">
    <property type="entry name" value="GH31_MGAM_SI_GAA"/>
    <property type="match status" value="1"/>
</dbReference>
<dbReference type="InterPro" id="IPR025887">
    <property type="entry name" value="Glyco_hydro_31_N_dom"/>
</dbReference>
<dbReference type="GO" id="GO:0004558">
    <property type="term" value="F:alpha-1,4-glucosidase activity"/>
    <property type="evidence" value="ECO:0007669"/>
    <property type="project" value="TreeGrafter"/>
</dbReference>
<dbReference type="FunFam" id="2.60.40.1180:FF:000005">
    <property type="entry name" value="Maltase-glucoamylase, intestinal"/>
    <property type="match status" value="1"/>
</dbReference>
<dbReference type="RefSeq" id="XP_033356484.1">
    <property type="nucleotide sequence ID" value="XM_033500593.1"/>
</dbReference>
<reference evidence="13 14" key="1">
    <citation type="submission" date="2025-04" db="UniProtKB">
        <authorList>
            <consortium name="RefSeq"/>
        </authorList>
    </citation>
    <scope>IDENTIFICATION</scope>
    <source>
        <tissue evidence="13 14">Muscle</tissue>
    </source>
</reference>
<keyword evidence="7 9" id="KW-0326">Glycosidase</keyword>
<evidence type="ECO:0000313" key="13">
    <source>
        <dbReference type="RefSeq" id="XP_033356484.1"/>
    </source>
</evidence>
<evidence type="ECO:0000256" key="4">
    <source>
        <dbReference type="ARBA" id="ARBA00023136"/>
    </source>
</evidence>
<dbReference type="InterPro" id="IPR048395">
    <property type="entry name" value="Glyco_hydro_31_C"/>
</dbReference>
<evidence type="ECO:0000256" key="8">
    <source>
        <dbReference type="PROSITE-ProRule" id="PRU00779"/>
    </source>
</evidence>
<keyword evidence="10" id="KW-0812">Transmembrane</keyword>
<feature type="domain" description="P-type" evidence="11">
    <location>
        <begin position="116"/>
        <end position="171"/>
    </location>
</feature>
<dbReference type="CDD" id="cd00111">
    <property type="entry name" value="Trefoil"/>
    <property type="match status" value="1"/>
</dbReference>
<dbReference type="InterPro" id="IPR017853">
    <property type="entry name" value="GH"/>
</dbReference>
<organism evidence="12 13">
    <name type="scientific">Bombus vosnesenskii</name>
    <dbReference type="NCBI Taxonomy" id="207650"/>
    <lineage>
        <taxon>Eukaryota</taxon>
        <taxon>Metazoa</taxon>
        <taxon>Ecdysozoa</taxon>
        <taxon>Arthropoda</taxon>
        <taxon>Hexapoda</taxon>
        <taxon>Insecta</taxon>
        <taxon>Pterygota</taxon>
        <taxon>Neoptera</taxon>
        <taxon>Endopterygota</taxon>
        <taxon>Hymenoptera</taxon>
        <taxon>Apocrita</taxon>
        <taxon>Aculeata</taxon>
        <taxon>Apoidea</taxon>
        <taxon>Anthophila</taxon>
        <taxon>Apidae</taxon>
        <taxon>Bombus</taxon>
        <taxon>Pyrobombus</taxon>
    </lineage>
</organism>
<dbReference type="GO" id="GO:0005975">
    <property type="term" value="P:carbohydrate metabolic process"/>
    <property type="evidence" value="ECO:0007669"/>
    <property type="project" value="InterPro"/>
</dbReference>
<dbReference type="PANTHER" id="PTHR22762">
    <property type="entry name" value="ALPHA-GLUCOSIDASE"/>
    <property type="match status" value="1"/>
</dbReference>